<accession>A0A6A8A8T8</accession>
<organism evidence="1 2">
    <name type="scientific">Endobacterium cereale</name>
    <dbReference type="NCBI Taxonomy" id="2663029"/>
    <lineage>
        <taxon>Bacteria</taxon>
        <taxon>Pseudomonadati</taxon>
        <taxon>Pseudomonadota</taxon>
        <taxon>Alphaproteobacteria</taxon>
        <taxon>Hyphomicrobiales</taxon>
        <taxon>Rhizobiaceae</taxon>
        <taxon>Endobacterium</taxon>
    </lineage>
</organism>
<dbReference type="CDD" id="cd24012">
    <property type="entry name" value="ASKHA_NBD_KDGal-kinase"/>
    <property type="match status" value="1"/>
</dbReference>
<dbReference type="InterPro" id="IPR042257">
    <property type="entry name" value="DGOK_C"/>
</dbReference>
<keyword evidence="1" id="KW-0418">Kinase</keyword>
<dbReference type="EMBL" id="WIXI01000045">
    <property type="protein sequence ID" value="MQY47685.1"/>
    <property type="molecule type" value="Genomic_DNA"/>
</dbReference>
<proteinExistence type="predicted"/>
<protein>
    <submittedName>
        <fullName evidence="1">2-dehydro-3-deoxygalactonokinase</fullName>
    </submittedName>
</protein>
<dbReference type="GO" id="GO:0034194">
    <property type="term" value="P:D-galactonate catabolic process"/>
    <property type="evidence" value="ECO:0007669"/>
    <property type="project" value="InterPro"/>
</dbReference>
<sequence length="311" mass="32683">MTTSPAYAAVDWGTSSFRLWLIDTEGQVLEESRSSEGMTTAAKAGFSTILESHLSAFSAPDDLPVIICGMAGARQGWVEAGYVDVPAALPAVLTAAAVVPDAKRDIRILPGIAQRGTAPDVMRGEETQLLGARDGSVIGEQLFCMPGTHSKWVRLSGETVTGFASFMTGELFDVISKNSILQHAVKDAGDFDGSHPVFLAAIKSAFDHPARATNLVFTVRSGQLLDGLDATGAAARLSGTLIGAEIAGGMADGWQRKELDAPIKLIASGRLQDLYEAAFDALNLPFNTIDADEAVRRGLSQAAKTVFGGNT</sequence>
<keyword evidence="2" id="KW-1185">Reference proteome</keyword>
<dbReference type="Gene3D" id="3.30.420.300">
    <property type="entry name" value="2-keto-3-deoxy-galactonokinase, substrate binding domain"/>
    <property type="match status" value="1"/>
</dbReference>
<evidence type="ECO:0000313" key="1">
    <source>
        <dbReference type="EMBL" id="MQY47685.1"/>
    </source>
</evidence>
<comment type="caution">
    <text evidence="1">The sequence shown here is derived from an EMBL/GenBank/DDBJ whole genome shotgun (WGS) entry which is preliminary data.</text>
</comment>
<dbReference type="RefSeq" id="WP_324185421.1">
    <property type="nucleotide sequence ID" value="NZ_JAYKOO010000007.1"/>
</dbReference>
<dbReference type="InterPro" id="IPR007729">
    <property type="entry name" value="DGOK"/>
</dbReference>
<dbReference type="AlphaFoldDB" id="A0A6A8A8T8"/>
<dbReference type="SUPFAM" id="SSF53067">
    <property type="entry name" value="Actin-like ATPase domain"/>
    <property type="match status" value="1"/>
</dbReference>
<evidence type="ECO:0000313" key="2">
    <source>
        <dbReference type="Proteomes" id="UP000435138"/>
    </source>
</evidence>
<reference evidence="1 2" key="1">
    <citation type="submission" date="2019-11" db="EMBL/GenBank/DDBJ databases">
        <title>Genome analysis of Rhizobacterium cereale a novel genus and species isolated from maize roots in North Spain.</title>
        <authorList>
            <person name="Menendez E."/>
            <person name="Flores-Felix J.D."/>
            <person name="Ramirez-Bahena M.-H."/>
            <person name="Igual J.M."/>
            <person name="Garcia-Fraile P."/>
            <person name="Peix A."/>
            <person name="Velazquez E."/>
        </authorList>
    </citation>
    <scope>NUCLEOTIDE SEQUENCE [LARGE SCALE GENOMIC DNA]</scope>
    <source>
        <strain evidence="1 2">RZME27</strain>
    </source>
</reference>
<name>A0A6A8A8T8_9HYPH</name>
<dbReference type="Proteomes" id="UP000435138">
    <property type="component" value="Unassembled WGS sequence"/>
</dbReference>
<dbReference type="InterPro" id="IPR043129">
    <property type="entry name" value="ATPase_NBD"/>
</dbReference>
<dbReference type="Gene3D" id="3.30.420.310">
    <property type="entry name" value="2-keto-3-deoxy-galactonokinase, C-terminal domain"/>
    <property type="match status" value="1"/>
</dbReference>
<keyword evidence="1" id="KW-0808">Transferase</keyword>
<dbReference type="Pfam" id="PF05035">
    <property type="entry name" value="DGOK"/>
    <property type="match status" value="1"/>
</dbReference>
<dbReference type="GO" id="GO:0008671">
    <property type="term" value="F:2-dehydro-3-deoxygalactonokinase activity"/>
    <property type="evidence" value="ECO:0007669"/>
    <property type="project" value="InterPro"/>
</dbReference>
<gene>
    <name evidence="1" type="ORF">GAO09_16740</name>
</gene>
<dbReference type="InterPro" id="IPR042258">
    <property type="entry name" value="DGOK_N"/>
</dbReference>